<protein>
    <submittedName>
        <fullName evidence="5">Class I SAM-dependent methyltransferase</fullName>
    </submittedName>
</protein>
<evidence type="ECO:0000313" key="5">
    <source>
        <dbReference type="EMBL" id="MBC8527876.1"/>
    </source>
</evidence>
<dbReference type="InterPro" id="IPR051052">
    <property type="entry name" value="Diverse_substrate_MTase"/>
</dbReference>
<dbReference type="Gene3D" id="3.40.50.150">
    <property type="entry name" value="Vaccinia Virus protein VP39"/>
    <property type="match status" value="1"/>
</dbReference>
<dbReference type="InterPro" id="IPR013216">
    <property type="entry name" value="Methyltransf_11"/>
</dbReference>
<accession>A0A926CYD1</accession>
<comment type="caution">
    <text evidence="5">The sequence shown here is derived from an EMBL/GenBank/DDBJ whole genome shotgun (WGS) entry which is preliminary data.</text>
</comment>
<evidence type="ECO:0000313" key="6">
    <source>
        <dbReference type="Proteomes" id="UP000654279"/>
    </source>
</evidence>
<dbReference type="Pfam" id="PF08241">
    <property type="entry name" value="Methyltransf_11"/>
    <property type="match status" value="1"/>
</dbReference>
<feature type="domain" description="Methyltransferase type 11" evidence="4">
    <location>
        <begin position="43"/>
        <end position="134"/>
    </location>
</feature>
<name>A0A926CYD1_9FIRM</name>
<organism evidence="5 6">
    <name type="scientific">Luoshenia tenuis</name>
    <dbReference type="NCBI Taxonomy" id="2763654"/>
    <lineage>
        <taxon>Bacteria</taxon>
        <taxon>Bacillati</taxon>
        <taxon>Bacillota</taxon>
        <taxon>Clostridia</taxon>
        <taxon>Christensenellales</taxon>
        <taxon>Christensenellaceae</taxon>
        <taxon>Luoshenia</taxon>
    </lineage>
</organism>
<evidence type="ECO:0000256" key="2">
    <source>
        <dbReference type="ARBA" id="ARBA00022603"/>
    </source>
</evidence>
<keyword evidence="3" id="KW-0808">Transferase</keyword>
<keyword evidence="2 5" id="KW-0489">Methyltransferase</keyword>
<dbReference type="AlphaFoldDB" id="A0A926CYD1"/>
<dbReference type="PANTHER" id="PTHR44942">
    <property type="entry name" value="METHYLTRANSF_11 DOMAIN-CONTAINING PROTEIN"/>
    <property type="match status" value="1"/>
</dbReference>
<comment type="similarity">
    <text evidence="1">Belongs to the methyltransferase superfamily.</text>
</comment>
<dbReference type="GO" id="GO:0008757">
    <property type="term" value="F:S-adenosylmethionine-dependent methyltransferase activity"/>
    <property type="evidence" value="ECO:0007669"/>
    <property type="project" value="InterPro"/>
</dbReference>
<dbReference type="Proteomes" id="UP000654279">
    <property type="component" value="Unassembled WGS sequence"/>
</dbReference>
<reference evidence="5" key="1">
    <citation type="submission" date="2020-08" db="EMBL/GenBank/DDBJ databases">
        <title>Genome public.</title>
        <authorList>
            <person name="Liu C."/>
            <person name="Sun Q."/>
        </authorList>
    </citation>
    <scope>NUCLEOTIDE SEQUENCE</scope>
    <source>
        <strain evidence="5">NSJ-44</strain>
    </source>
</reference>
<keyword evidence="6" id="KW-1185">Reference proteome</keyword>
<sequence>MGDHPTFEGKAACYAAGRKGYAQEVYDFIASQAPAGEYPVAADMGSGTGLFAQGLLERGYAVLGVEPLAQMREMAQDRLGSMVRYRAIPQSAEQTGLDSGSIDLITAASAFHWFDWDRVRREWARILRPGGKVFVIQNYRVYEDELTKAQHAVCARYGKHFTSLNHGYEKVASGCEMFFADKPTRVDIAFDQIYTAEQFIARGLSSSYAPAPGEDGYEGYREGLQRSFERFEEGGRVTMRNRTAIWCGTL</sequence>
<evidence type="ECO:0000259" key="4">
    <source>
        <dbReference type="Pfam" id="PF08241"/>
    </source>
</evidence>
<dbReference type="GO" id="GO:0032259">
    <property type="term" value="P:methylation"/>
    <property type="evidence" value="ECO:0007669"/>
    <property type="project" value="UniProtKB-KW"/>
</dbReference>
<dbReference type="InterPro" id="IPR029063">
    <property type="entry name" value="SAM-dependent_MTases_sf"/>
</dbReference>
<dbReference type="CDD" id="cd02440">
    <property type="entry name" value="AdoMet_MTases"/>
    <property type="match status" value="1"/>
</dbReference>
<gene>
    <name evidence="5" type="ORF">H8699_00295</name>
</gene>
<evidence type="ECO:0000256" key="1">
    <source>
        <dbReference type="ARBA" id="ARBA00008361"/>
    </source>
</evidence>
<dbReference type="PANTHER" id="PTHR44942:SF4">
    <property type="entry name" value="METHYLTRANSFERASE TYPE 11 DOMAIN-CONTAINING PROTEIN"/>
    <property type="match status" value="1"/>
</dbReference>
<dbReference type="SUPFAM" id="SSF53335">
    <property type="entry name" value="S-adenosyl-L-methionine-dependent methyltransferases"/>
    <property type="match status" value="1"/>
</dbReference>
<dbReference type="RefSeq" id="WP_249283959.1">
    <property type="nucleotide sequence ID" value="NZ_JACRSO010000001.1"/>
</dbReference>
<evidence type="ECO:0000256" key="3">
    <source>
        <dbReference type="ARBA" id="ARBA00022679"/>
    </source>
</evidence>
<proteinExistence type="inferred from homology"/>
<dbReference type="EMBL" id="JACRSO010000001">
    <property type="protein sequence ID" value="MBC8527876.1"/>
    <property type="molecule type" value="Genomic_DNA"/>
</dbReference>